<dbReference type="PROSITE" id="PS50041">
    <property type="entry name" value="C_TYPE_LECTIN_2"/>
    <property type="match status" value="1"/>
</dbReference>
<protein>
    <recommendedName>
        <fullName evidence="2">C-type lectin domain-containing protein</fullName>
    </recommendedName>
</protein>
<dbReference type="InterPro" id="IPR016186">
    <property type="entry name" value="C-type_lectin-like/link_sf"/>
</dbReference>
<keyword evidence="1" id="KW-0732">Signal</keyword>
<dbReference type="SUPFAM" id="SSF57414">
    <property type="entry name" value="Hairpin loop containing domain-like"/>
    <property type="match status" value="1"/>
</dbReference>
<dbReference type="SUPFAM" id="SSF56436">
    <property type="entry name" value="C-type lectin-like"/>
    <property type="match status" value="1"/>
</dbReference>
<comment type="caution">
    <text evidence="3">The sequence shown here is derived from an EMBL/GenBank/DDBJ whole genome shotgun (WGS) entry which is preliminary data.</text>
</comment>
<dbReference type="CDD" id="cd00037">
    <property type="entry name" value="CLECT"/>
    <property type="match status" value="1"/>
</dbReference>
<name>A0ABD0LVM4_9CAEN</name>
<feature type="signal peptide" evidence="1">
    <location>
        <begin position="1"/>
        <end position="23"/>
    </location>
</feature>
<dbReference type="InterPro" id="IPR016187">
    <property type="entry name" value="CTDL_fold"/>
</dbReference>
<evidence type="ECO:0000313" key="3">
    <source>
        <dbReference type="EMBL" id="KAK7503689.1"/>
    </source>
</evidence>
<feature type="chain" id="PRO_5044801693" description="C-type lectin domain-containing protein" evidence="1">
    <location>
        <begin position="24"/>
        <end position="244"/>
    </location>
</feature>
<keyword evidence="4" id="KW-1185">Reference proteome</keyword>
<proteinExistence type="predicted"/>
<organism evidence="3 4">
    <name type="scientific">Batillaria attramentaria</name>
    <dbReference type="NCBI Taxonomy" id="370345"/>
    <lineage>
        <taxon>Eukaryota</taxon>
        <taxon>Metazoa</taxon>
        <taxon>Spiralia</taxon>
        <taxon>Lophotrochozoa</taxon>
        <taxon>Mollusca</taxon>
        <taxon>Gastropoda</taxon>
        <taxon>Caenogastropoda</taxon>
        <taxon>Sorbeoconcha</taxon>
        <taxon>Cerithioidea</taxon>
        <taxon>Batillariidae</taxon>
        <taxon>Batillaria</taxon>
    </lineage>
</organism>
<dbReference type="Gene3D" id="3.10.100.10">
    <property type="entry name" value="Mannose-Binding Protein A, subunit A"/>
    <property type="match status" value="1"/>
</dbReference>
<dbReference type="Pfam" id="PF00059">
    <property type="entry name" value="Lectin_C"/>
    <property type="match status" value="1"/>
</dbReference>
<dbReference type="AlphaFoldDB" id="A0ABD0LVM4"/>
<dbReference type="SMART" id="SM00034">
    <property type="entry name" value="CLECT"/>
    <property type="match status" value="1"/>
</dbReference>
<dbReference type="EMBL" id="JACVVK020000019">
    <property type="protein sequence ID" value="KAK7503689.1"/>
    <property type="molecule type" value="Genomic_DNA"/>
</dbReference>
<evidence type="ECO:0000259" key="2">
    <source>
        <dbReference type="PROSITE" id="PS50041"/>
    </source>
</evidence>
<sequence>MSYKFGLAALALTLILGLSGAGALQLQGYSFERDPRFDGRKITDDPESLDLVGGTVIQCARACAQRQWCSSFFFTGNSSACSLHETVFWLASGSVGEESPGTRYYRVVAGWCPQRDGFVYSRAADMCVFIEWRYPQTATNNAHQECLAKGAGLASNFTPFKLDVLIDLLQRNSLSSSYNFYIGMTRVRATDAFEWMDGTPADSLTSYWADDEPGSSENCVVLKGAALYGEKCNALYYVCEALKP</sequence>
<accession>A0ABD0LVM4</accession>
<reference evidence="3 4" key="1">
    <citation type="journal article" date="2023" name="Sci. Data">
        <title>Genome assembly of the Korean intertidal mud-creeper Batillaria attramentaria.</title>
        <authorList>
            <person name="Patra A.K."/>
            <person name="Ho P.T."/>
            <person name="Jun S."/>
            <person name="Lee S.J."/>
            <person name="Kim Y."/>
            <person name="Won Y.J."/>
        </authorList>
    </citation>
    <scope>NUCLEOTIDE SEQUENCE [LARGE SCALE GENOMIC DNA]</scope>
    <source>
        <strain evidence="3">Wonlab-2016</strain>
    </source>
</reference>
<gene>
    <name evidence="3" type="ORF">BaRGS_00005228</name>
</gene>
<evidence type="ECO:0000313" key="4">
    <source>
        <dbReference type="Proteomes" id="UP001519460"/>
    </source>
</evidence>
<dbReference type="InterPro" id="IPR001304">
    <property type="entry name" value="C-type_lectin-like"/>
</dbReference>
<dbReference type="Proteomes" id="UP001519460">
    <property type="component" value="Unassembled WGS sequence"/>
</dbReference>
<feature type="domain" description="C-type lectin" evidence="2">
    <location>
        <begin position="123"/>
        <end position="233"/>
    </location>
</feature>
<evidence type="ECO:0000256" key="1">
    <source>
        <dbReference type="SAM" id="SignalP"/>
    </source>
</evidence>